<dbReference type="SMART" id="SM01011">
    <property type="entry name" value="AMP_N"/>
    <property type="match status" value="1"/>
</dbReference>
<dbReference type="RefSeq" id="XP_017774823.1">
    <property type="nucleotide sequence ID" value="XM_017919334.1"/>
</dbReference>
<evidence type="ECO:0000256" key="1">
    <source>
        <dbReference type="ARBA" id="ARBA00001936"/>
    </source>
</evidence>
<gene>
    <name evidence="8" type="primary">LOC108561414</name>
</gene>
<dbReference type="CDD" id="cd01087">
    <property type="entry name" value="Prolidase"/>
    <property type="match status" value="1"/>
</dbReference>
<dbReference type="InterPro" id="IPR007865">
    <property type="entry name" value="Aminopep_P_N"/>
</dbReference>
<keyword evidence="8" id="KW-0031">Aminopeptidase</keyword>
<evidence type="ECO:0000313" key="8">
    <source>
        <dbReference type="RefSeq" id="XP_017774823.1"/>
    </source>
</evidence>
<evidence type="ECO:0000313" key="7">
    <source>
        <dbReference type="Proteomes" id="UP000695000"/>
    </source>
</evidence>
<keyword evidence="8" id="KW-0645">Protease</keyword>
<keyword evidence="5" id="KW-0464">Manganese</keyword>
<comment type="cofactor">
    <cofactor evidence="1">
        <name>Mn(2+)</name>
        <dbReference type="ChEBI" id="CHEBI:29035"/>
    </cofactor>
</comment>
<dbReference type="GO" id="GO:0004177">
    <property type="term" value="F:aminopeptidase activity"/>
    <property type="evidence" value="ECO:0007669"/>
    <property type="project" value="UniProtKB-KW"/>
</dbReference>
<dbReference type="PANTHER" id="PTHR43226:SF4">
    <property type="entry name" value="XAA-PRO AMINOPEPTIDASE 3"/>
    <property type="match status" value="1"/>
</dbReference>
<reference evidence="8" key="1">
    <citation type="submission" date="2025-08" db="UniProtKB">
        <authorList>
            <consortium name="RefSeq"/>
        </authorList>
    </citation>
    <scope>IDENTIFICATION</scope>
    <source>
        <tissue evidence="8">Whole Larva</tissue>
    </source>
</reference>
<evidence type="ECO:0000259" key="6">
    <source>
        <dbReference type="SMART" id="SM01011"/>
    </source>
</evidence>
<evidence type="ECO:0000256" key="5">
    <source>
        <dbReference type="ARBA" id="ARBA00023211"/>
    </source>
</evidence>
<keyword evidence="7" id="KW-1185">Reference proteome</keyword>
<comment type="similarity">
    <text evidence="2">Belongs to the peptidase M24B family.</text>
</comment>
<evidence type="ECO:0000256" key="3">
    <source>
        <dbReference type="ARBA" id="ARBA00022723"/>
    </source>
</evidence>
<dbReference type="InterPro" id="IPR029149">
    <property type="entry name" value="Creatin/AminoP/Spt16_N"/>
</dbReference>
<dbReference type="InterPro" id="IPR001714">
    <property type="entry name" value="Pept_M24_MAP"/>
</dbReference>
<organism evidence="7 8">
    <name type="scientific">Nicrophorus vespilloides</name>
    <name type="common">Boreal carrion beetle</name>
    <dbReference type="NCBI Taxonomy" id="110193"/>
    <lineage>
        <taxon>Eukaryota</taxon>
        <taxon>Metazoa</taxon>
        <taxon>Ecdysozoa</taxon>
        <taxon>Arthropoda</taxon>
        <taxon>Hexapoda</taxon>
        <taxon>Insecta</taxon>
        <taxon>Pterygota</taxon>
        <taxon>Neoptera</taxon>
        <taxon>Endopterygota</taxon>
        <taxon>Coleoptera</taxon>
        <taxon>Polyphaga</taxon>
        <taxon>Staphyliniformia</taxon>
        <taxon>Silphidae</taxon>
        <taxon>Nicrophorinae</taxon>
        <taxon>Nicrophorus</taxon>
    </lineage>
</organism>
<dbReference type="Proteomes" id="UP000695000">
    <property type="component" value="Unplaced"/>
</dbReference>
<dbReference type="PRINTS" id="PR00599">
    <property type="entry name" value="MAPEPTIDASE"/>
</dbReference>
<dbReference type="InterPro" id="IPR000994">
    <property type="entry name" value="Pept_M24"/>
</dbReference>
<keyword evidence="4" id="KW-0378">Hydrolase</keyword>
<dbReference type="Pfam" id="PF05195">
    <property type="entry name" value="AMP_N"/>
    <property type="match status" value="1"/>
</dbReference>
<evidence type="ECO:0000256" key="2">
    <source>
        <dbReference type="ARBA" id="ARBA00008766"/>
    </source>
</evidence>
<keyword evidence="3" id="KW-0479">Metal-binding</keyword>
<dbReference type="GeneID" id="108561414"/>
<dbReference type="Gene3D" id="3.40.350.10">
    <property type="entry name" value="Creatinase/prolidase N-terminal domain"/>
    <property type="match status" value="1"/>
</dbReference>
<dbReference type="SUPFAM" id="SSF53092">
    <property type="entry name" value="Creatinase/prolidase N-terminal domain"/>
    <property type="match status" value="1"/>
</dbReference>
<dbReference type="InterPro" id="IPR052433">
    <property type="entry name" value="X-Pro_dipept-like"/>
</dbReference>
<dbReference type="Pfam" id="PF00557">
    <property type="entry name" value="Peptidase_M24"/>
    <property type="match status" value="1"/>
</dbReference>
<proteinExistence type="inferred from homology"/>
<accession>A0ABM1MJS3</accession>
<dbReference type="InterPro" id="IPR036005">
    <property type="entry name" value="Creatinase/aminopeptidase-like"/>
</dbReference>
<name>A0ABM1MJS3_NICVS</name>
<evidence type="ECO:0000256" key="4">
    <source>
        <dbReference type="ARBA" id="ARBA00022801"/>
    </source>
</evidence>
<feature type="domain" description="Aminopeptidase P N-terminal" evidence="6">
    <location>
        <begin position="62"/>
        <end position="199"/>
    </location>
</feature>
<sequence>MFSLRFLRNYNKQLSILRLKSISAANTTAKVNDKDGAVQYMGQPTNETHPHLINEGEVVPLITKLELQERRQKLIDLITSQTRKRYPELNRHVIVIPSATKKYMSEKIPYVFRQHSDFLYLTGCMEPDSCLVITASTSPGQHQSTLFLREKDQHSEIWDGPRTGPENAVRLFGVDQSLPMKELSSFMQCCAQPTSSSLLWYNFKESPLPEVDTILQEYFKKVFSKVWDNPTSCIHNLRVIKSPAEIKLMQRSCEIASEAIRKTMHFSRPGVNEHEIFATVDYECRKMGAEMLAYPPVVAGGDRATIIHYINNNQMVRDGDMVLMDAGCEYHGYSSDITRTWPVNGQFNNVQAAAYEALLDVQTQLIDAMKKRPTLNQLYQLMCQLLAIRLGDIGLIDSKSDMNTKMRNAYDFCPHHVSHYLGMDVHDTGSVSRDIPLQPGMIITIEPGIYVNYKHEAPKEFKGLGLRIEDDVLVTEDGPVVLTANCPKTLKDVEAASSS</sequence>
<dbReference type="Gene3D" id="3.90.230.10">
    <property type="entry name" value="Creatinase/methionine aminopeptidase superfamily"/>
    <property type="match status" value="1"/>
</dbReference>
<dbReference type="SUPFAM" id="SSF55920">
    <property type="entry name" value="Creatinase/aminopeptidase"/>
    <property type="match status" value="1"/>
</dbReference>
<dbReference type="PANTHER" id="PTHR43226">
    <property type="entry name" value="XAA-PRO AMINOPEPTIDASE 3"/>
    <property type="match status" value="1"/>
</dbReference>
<protein>
    <submittedName>
        <fullName evidence="8">Probable Xaa-Pro aminopeptidase 3</fullName>
    </submittedName>
</protein>